<dbReference type="InterPro" id="IPR021858">
    <property type="entry name" value="Fun_TF"/>
</dbReference>
<dbReference type="Proteomes" id="UP000800094">
    <property type="component" value="Unassembled WGS sequence"/>
</dbReference>
<feature type="domain" description="Zn(2)-C6 fungal-type" evidence="2">
    <location>
        <begin position="13"/>
        <end position="43"/>
    </location>
</feature>
<dbReference type="PANTHER" id="PTHR47784">
    <property type="entry name" value="STEROL UPTAKE CONTROL PROTEIN 2"/>
    <property type="match status" value="1"/>
</dbReference>
<dbReference type="SMART" id="SM00066">
    <property type="entry name" value="GAL4"/>
    <property type="match status" value="1"/>
</dbReference>
<dbReference type="GO" id="GO:0008270">
    <property type="term" value="F:zinc ion binding"/>
    <property type="evidence" value="ECO:0007669"/>
    <property type="project" value="InterPro"/>
</dbReference>
<dbReference type="SUPFAM" id="SSF57701">
    <property type="entry name" value="Zn2/Cys6 DNA-binding domain"/>
    <property type="match status" value="1"/>
</dbReference>
<dbReference type="InterPro" id="IPR036864">
    <property type="entry name" value="Zn2-C6_fun-type_DNA-bd_sf"/>
</dbReference>
<dbReference type="PROSITE" id="PS50048">
    <property type="entry name" value="ZN2_CY6_FUNGAL_2"/>
    <property type="match status" value="1"/>
</dbReference>
<evidence type="ECO:0000256" key="1">
    <source>
        <dbReference type="ARBA" id="ARBA00023242"/>
    </source>
</evidence>
<dbReference type="GeneID" id="54580833"/>
<dbReference type="AlphaFoldDB" id="A0A6A6IZG4"/>
<evidence type="ECO:0000313" key="4">
    <source>
        <dbReference type="Proteomes" id="UP000800094"/>
    </source>
</evidence>
<sequence length="365" mass="41083">MPQKRPHHKSRYGCDRCRKRRVKCDEKLPQCTNCTKRGDECCFSRQLFQQSDLPNATGPQAESLNAASVVPADAIGISEVALMHHWCTRTCYSFTPKGAELFREHVGQEALRHDYLMEALLALTLLHMASEMEDATAARPLVSAALQYQNRSVSGLRSNLNHISRSNCDAVFTCSVLIMVCAVVSPLLPSGGDDQPKPIAESILILADFINAIASIVQLSRHWIVQGPLSGVFGIVEPMPSSMDEWAAATELRRLMDTAVCPSSYKHAVLERAIQALEKAFRREHCAVVWVTRVDSEFMEELRGGEPLAMMIFMHWGVLLYITDDMWWKRYSGSRLVDELSAVLLGRSEEWDKITIWCRQQVELC</sequence>
<protein>
    <recommendedName>
        <fullName evidence="2">Zn(2)-C6 fungal-type domain-containing protein</fullName>
    </recommendedName>
</protein>
<dbReference type="Pfam" id="PF00172">
    <property type="entry name" value="Zn_clus"/>
    <property type="match status" value="1"/>
</dbReference>
<gene>
    <name evidence="3" type="ORF">BU26DRAFT_512919</name>
</gene>
<dbReference type="PANTHER" id="PTHR47784:SF10">
    <property type="entry name" value="TRANSCRIPTION FACTOR, PUTATIVE (AFU_ORTHOLOGUE AFUA_6G14150)-RELATED"/>
    <property type="match status" value="1"/>
</dbReference>
<dbReference type="GO" id="GO:0001228">
    <property type="term" value="F:DNA-binding transcription activator activity, RNA polymerase II-specific"/>
    <property type="evidence" value="ECO:0007669"/>
    <property type="project" value="TreeGrafter"/>
</dbReference>
<dbReference type="CDD" id="cd00067">
    <property type="entry name" value="GAL4"/>
    <property type="match status" value="1"/>
</dbReference>
<proteinExistence type="predicted"/>
<dbReference type="InterPro" id="IPR001138">
    <property type="entry name" value="Zn2Cys6_DnaBD"/>
</dbReference>
<dbReference type="InterPro" id="IPR053157">
    <property type="entry name" value="Sterol_Uptake_Regulator"/>
</dbReference>
<keyword evidence="1" id="KW-0539">Nucleus</keyword>
<feature type="non-terminal residue" evidence="3">
    <location>
        <position position="365"/>
    </location>
</feature>
<dbReference type="OrthoDB" id="4937900at2759"/>
<evidence type="ECO:0000313" key="3">
    <source>
        <dbReference type="EMBL" id="KAF2255991.1"/>
    </source>
</evidence>
<name>A0A6A6IZG4_9PLEO</name>
<evidence type="ECO:0000259" key="2">
    <source>
        <dbReference type="PROSITE" id="PS50048"/>
    </source>
</evidence>
<organism evidence="3 4">
    <name type="scientific">Trematosphaeria pertusa</name>
    <dbReference type="NCBI Taxonomy" id="390896"/>
    <lineage>
        <taxon>Eukaryota</taxon>
        <taxon>Fungi</taxon>
        <taxon>Dikarya</taxon>
        <taxon>Ascomycota</taxon>
        <taxon>Pezizomycotina</taxon>
        <taxon>Dothideomycetes</taxon>
        <taxon>Pleosporomycetidae</taxon>
        <taxon>Pleosporales</taxon>
        <taxon>Massarineae</taxon>
        <taxon>Trematosphaeriaceae</taxon>
        <taxon>Trematosphaeria</taxon>
    </lineage>
</organism>
<dbReference type="PROSITE" id="PS00463">
    <property type="entry name" value="ZN2_CY6_FUNGAL_1"/>
    <property type="match status" value="1"/>
</dbReference>
<dbReference type="RefSeq" id="XP_033690995.1">
    <property type="nucleotide sequence ID" value="XM_033827503.1"/>
</dbReference>
<reference evidence="3" key="1">
    <citation type="journal article" date="2020" name="Stud. Mycol.">
        <title>101 Dothideomycetes genomes: a test case for predicting lifestyles and emergence of pathogens.</title>
        <authorList>
            <person name="Haridas S."/>
            <person name="Albert R."/>
            <person name="Binder M."/>
            <person name="Bloem J."/>
            <person name="Labutti K."/>
            <person name="Salamov A."/>
            <person name="Andreopoulos B."/>
            <person name="Baker S."/>
            <person name="Barry K."/>
            <person name="Bills G."/>
            <person name="Bluhm B."/>
            <person name="Cannon C."/>
            <person name="Castanera R."/>
            <person name="Culley D."/>
            <person name="Daum C."/>
            <person name="Ezra D."/>
            <person name="Gonzalez J."/>
            <person name="Henrissat B."/>
            <person name="Kuo A."/>
            <person name="Liang C."/>
            <person name="Lipzen A."/>
            <person name="Lutzoni F."/>
            <person name="Magnuson J."/>
            <person name="Mondo S."/>
            <person name="Nolan M."/>
            <person name="Ohm R."/>
            <person name="Pangilinan J."/>
            <person name="Park H.-J."/>
            <person name="Ramirez L."/>
            <person name="Alfaro M."/>
            <person name="Sun H."/>
            <person name="Tritt A."/>
            <person name="Yoshinaga Y."/>
            <person name="Zwiers L.-H."/>
            <person name="Turgeon B."/>
            <person name="Goodwin S."/>
            <person name="Spatafora J."/>
            <person name="Crous P."/>
            <person name="Grigoriev I."/>
        </authorList>
    </citation>
    <scope>NUCLEOTIDE SEQUENCE</scope>
    <source>
        <strain evidence="3">CBS 122368</strain>
    </source>
</reference>
<dbReference type="Gene3D" id="4.10.240.10">
    <property type="entry name" value="Zn(2)-C6 fungal-type DNA-binding domain"/>
    <property type="match status" value="1"/>
</dbReference>
<dbReference type="Pfam" id="PF11951">
    <property type="entry name" value="Fungal_trans_2"/>
    <property type="match status" value="1"/>
</dbReference>
<accession>A0A6A6IZG4</accession>
<keyword evidence="4" id="KW-1185">Reference proteome</keyword>
<dbReference type="EMBL" id="ML987189">
    <property type="protein sequence ID" value="KAF2255991.1"/>
    <property type="molecule type" value="Genomic_DNA"/>
</dbReference>